<evidence type="ECO:0000313" key="3">
    <source>
        <dbReference type="Proteomes" id="UP001157034"/>
    </source>
</evidence>
<dbReference type="Pfam" id="PF13416">
    <property type="entry name" value="SBP_bac_8"/>
    <property type="match status" value="1"/>
</dbReference>
<evidence type="ECO:0000256" key="1">
    <source>
        <dbReference type="SAM" id="SignalP"/>
    </source>
</evidence>
<dbReference type="InterPro" id="IPR006059">
    <property type="entry name" value="SBP"/>
</dbReference>
<protein>
    <recommendedName>
        <fullName evidence="4">Extracellular solute-binding protein</fullName>
    </recommendedName>
</protein>
<evidence type="ECO:0008006" key="4">
    <source>
        <dbReference type="Google" id="ProtNLM"/>
    </source>
</evidence>
<dbReference type="SUPFAM" id="SSF53850">
    <property type="entry name" value="Periplasmic binding protein-like II"/>
    <property type="match status" value="1"/>
</dbReference>
<gene>
    <name evidence="2" type="ORF">GCM10025881_29250</name>
</gene>
<dbReference type="RefSeq" id="WP_284254741.1">
    <property type="nucleotide sequence ID" value="NZ_BSVB01000001.1"/>
</dbReference>
<dbReference type="EMBL" id="BSVB01000001">
    <property type="protein sequence ID" value="GMA96101.1"/>
    <property type="molecule type" value="Genomic_DNA"/>
</dbReference>
<reference evidence="3" key="1">
    <citation type="journal article" date="2019" name="Int. J. Syst. Evol. Microbiol.">
        <title>The Global Catalogue of Microorganisms (GCM) 10K type strain sequencing project: providing services to taxonomists for standard genome sequencing and annotation.</title>
        <authorList>
            <consortium name="The Broad Institute Genomics Platform"/>
            <consortium name="The Broad Institute Genome Sequencing Center for Infectious Disease"/>
            <person name="Wu L."/>
            <person name="Ma J."/>
        </authorList>
    </citation>
    <scope>NUCLEOTIDE SEQUENCE [LARGE SCALE GENOMIC DNA]</scope>
    <source>
        <strain evidence="3">NBRC 108894</strain>
    </source>
</reference>
<name>A0ABQ6K647_9MICO</name>
<dbReference type="PROSITE" id="PS51257">
    <property type="entry name" value="PROKAR_LIPOPROTEIN"/>
    <property type="match status" value="1"/>
</dbReference>
<proteinExistence type="predicted"/>
<dbReference type="PANTHER" id="PTHR42779">
    <property type="entry name" value="PROTEIN YNJB"/>
    <property type="match status" value="1"/>
</dbReference>
<feature type="signal peptide" evidence="1">
    <location>
        <begin position="1"/>
        <end position="20"/>
    </location>
</feature>
<organism evidence="2 3">
    <name type="scientific">Pseudolysinimonas kribbensis</name>
    <dbReference type="NCBI Taxonomy" id="433641"/>
    <lineage>
        <taxon>Bacteria</taxon>
        <taxon>Bacillati</taxon>
        <taxon>Actinomycetota</taxon>
        <taxon>Actinomycetes</taxon>
        <taxon>Micrococcales</taxon>
        <taxon>Microbacteriaceae</taxon>
        <taxon>Pseudolysinimonas</taxon>
    </lineage>
</organism>
<dbReference type="PANTHER" id="PTHR42779:SF1">
    <property type="entry name" value="PROTEIN YNJB"/>
    <property type="match status" value="1"/>
</dbReference>
<feature type="chain" id="PRO_5046731768" description="Extracellular solute-binding protein" evidence="1">
    <location>
        <begin position="21"/>
        <end position="324"/>
    </location>
</feature>
<comment type="caution">
    <text evidence="2">The sequence shown here is derived from an EMBL/GenBank/DDBJ whole genome shotgun (WGS) entry which is preliminary data.</text>
</comment>
<sequence>MKIKSAAILAAAALLVTALAGCSAPSHRTAAGPTSTSLPKPSSPITLHILDVSGDLNTSKPIIQAFAKANPKLVDSIQFETGSAPDVVGKVQAEQQAGRVDIDMILTGPLALAQMAGQKQLVKVLPTYSSHLPDLDKTLTPAAKDFSTLANGYGVITSGGGWAGPIWAYNKAKVTDPPKTPQALLAWAKANPGKFVYANPTSGSGPANAFIDALPYMLKDKDPGDPINGWDKTWAYLKELNQYIARYPSSTSPTFVGLGDGTYDLAASEAGWDLLEHSTKVLGSSYGIYAFDHPILSSDGHFIAVPKGCPPATSRSTWRSRAGC</sequence>
<keyword evidence="3" id="KW-1185">Reference proteome</keyword>
<dbReference type="Gene3D" id="3.40.190.10">
    <property type="entry name" value="Periplasmic binding protein-like II"/>
    <property type="match status" value="2"/>
</dbReference>
<dbReference type="Proteomes" id="UP001157034">
    <property type="component" value="Unassembled WGS sequence"/>
</dbReference>
<accession>A0ABQ6K647</accession>
<keyword evidence="1" id="KW-0732">Signal</keyword>
<evidence type="ECO:0000313" key="2">
    <source>
        <dbReference type="EMBL" id="GMA96101.1"/>
    </source>
</evidence>